<dbReference type="Gene3D" id="3.40.50.300">
    <property type="entry name" value="P-loop containing nucleotide triphosphate hydrolases"/>
    <property type="match status" value="1"/>
</dbReference>
<dbReference type="OrthoDB" id="7850803at2"/>
<dbReference type="InterPro" id="IPR027417">
    <property type="entry name" value="P-loop_NTPase"/>
</dbReference>
<evidence type="ECO:0000313" key="1">
    <source>
        <dbReference type="EMBL" id="QDS88897.1"/>
    </source>
</evidence>
<reference evidence="1 2" key="1">
    <citation type="submission" date="2019-02" db="EMBL/GenBank/DDBJ databases">
        <title>Deep-cultivation of Planctomycetes and their phenomic and genomic characterization uncovers novel biology.</title>
        <authorList>
            <person name="Wiegand S."/>
            <person name="Jogler M."/>
            <person name="Boedeker C."/>
            <person name="Pinto D."/>
            <person name="Vollmers J."/>
            <person name="Rivas-Marin E."/>
            <person name="Kohn T."/>
            <person name="Peeters S.H."/>
            <person name="Heuer A."/>
            <person name="Rast P."/>
            <person name="Oberbeckmann S."/>
            <person name="Bunk B."/>
            <person name="Jeske O."/>
            <person name="Meyerdierks A."/>
            <person name="Storesund J.E."/>
            <person name="Kallscheuer N."/>
            <person name="Luecker S."/>
            <person name="Lage O.M."/>
            <person name="Pohl T."/>
            <person name="Merkel B.J."/>
            <person name="Hornburger P."/>
            <person name="Mueller R.-W."/>
            <person name="Bruemmer F."/>
            <person name="Labrenz M."/>
            <person name="Spormann A.M."/>
            <person name="Op den Camp H."/>
            <person name="Overmann J."/>
            <person name="Amann R."/>
            <person name="Jetten M.S.M."/>
            <person name="Mascher T."/>
            <person name="Medema M.H."/>
            <person name="Devos D.P."/>
            <person name="Kaster A.-K."/>
            <person name="Ovreas L."/>
            <person name="Rohde M."/>
            <person name="Galperin M.Y."/>
            <person name="Jogler C."/>
        </authorList>
    </citation>
    <scope>NUCLEOTIDE SEQUENCE [LARGE SCALE GENOMIC DNA]</scope>
    <source>
        <strain evidence="1 2">EC9</strain>
    </source>
</reference>
<proteinExistence type="predicted"/>
<dbReference type="Proteomes" id="UP000319557">
    <property type="component" value="Chromosome"/>
</dbReference>
<organism evidence="1 2">
    <name type="scientific">Rosistilla ulvae</name>
    <dbReference type="NCBI Taxonomy" id="1930277"/>
    <lineage>
        <taxon>Bacteria</taxon>
        <taxon>Pseudomonadati</taxon>
        <taxon>Planctomycetota</taxon>
        <taxon>Planctomycetia</taxon>
        <taxon>Pirellulales</taxon>
        <taxon>Pirellulaceae</taxon>
        <taxon>Rosistilla</taxon>
    </lineage>
</organism>
<evidence type="ECO:0000313" key="2">
    <source>
        <dbReference type="Proteomes" id="UP000319557"/>
    </source>
</evidence>
<dbReference type="RefSeq" id="WP_145346430.1">
    <property type="nucleotide sequence ID" value="NZ_CP036261.1"/>
</dbReference>
<dbReference type="EMBL" id="CP036261">
    <property type="protein sequence ID" value="QDS88897.1"/>
    <property type="molecule type" value="Genomic_DNA"/>
</dbReference>
<dbReference type="AlphaFoldDB" id="A0A517M203"/>
<gene>
    <name evidence="1" type="ORF">EC9_30920</name>
</gene>
<protein>
    <submittedName>
        <fullName evidence="1">Uncharacterized protein</fullName>
    </submittedName>
</protein>
<dbReference type="KEGG" id="ruv:EC9_30920"/>
<sequence>MKRKDFSDRHLLKKFKQDLQRKGFEKAVGAKFLYYRLKGEYADRFNAPALRDVQQYILQNRRLRIVHLTRRNVLRTVISMIAAPRPASTVLMIRRNCLAMRPSKSRQKTASHDFKWCATLKQKLANGFLTIPCWKWYMKTWLLIKIKQQTVCCVFLNVDRIPVSGRMVRQSKSLLDSVLNYDELAGALAGTEWGSMLTDDVV</sequence>
<name>A0A517M203_9BACT</name>
<keyword evidence="2" id="KW-1185">Reference proteome</keyword>
<accession>A0A517M203</accession>